<dbReference type="NCBIfam" id="TIGR00747">
    <property type="entry name" value="fabH"/>
    <property type="match status" value="1"/>
</dbReference>
<name>A0A395V9K8_9FIRM</name>
<dbReference type="GO" id="GO:0006633">
    <property type="term" value="P:fatty acid biosynthetic process"/>
    <property type="evidence" value="ECO:0007669"/>
    <property type="project" value="UniProtKB-UniRule"/>
</dbReference>
<dbReference type="PANTHER" id="PTHR43091:SF1">
    <property type="entry name" value="BETA-KETOACYL-[ACYL-CARRIER-PROTEIN] SYNTHASE III, CHLOROPLASTIC"/>
    <property type="match status" value="1"/>
</dbReference>
<dbReference type="Proteomes" id="UP000266172">
    <property type="component" value="Unassembled WGS sequence"/>
</dbReference>
<evidence type="ECO:0000256" key="6">
    <source>
        <dbReference type="ARBA" id="ARBA00023098"/>
    </source>
</evidence>
<evidence type="ECO:0000256" key="9">
    <source>
        <dbReference type="ARBA" id="ARBA00023315"/>
    </source>
</evidence>
<evidence type="ECO:0000256" key="13">
    <source>
        <dbReference type="ARBA" id="ARBA00052985"/>
    </source>
</evidence>
<dbReference type="Pfam" id="PF08541">
    <property type="entry name" value="ACP_syn_III_C"/>
    <property type="match status" value="1"/>
</dbReference>
<dbReference type="PANTHER" id="PTHR43091">
    <property type="entry name" value="3-OXOACYL-[ACYL-CARRIER-PROTEIN] SYNTHASE"/>
    <property type="match status" value="1"/>
</dbReference>
<evidence type="ECO:0000256" key="3">
    <source>
        <dbReference type="ARBA" id="ARBA00022516"/>
    </source>
</evidence>
<keyword evidence="7 14" id="KW-0275">Fatty acid biosynthesis</keyword>
<comment type="pathway">
    <text evidence="1 14">Lipid metabolism; fatty acid biosynthesis.</text>
</comment>
<evidence type="ECO:0000313" key="18">
    <source>
        <dbReference type="Proteomes" id="UP000266172"/>
    </source>
</evidence>
<protein>
    <recommendedName>
        <fullName evidence="14">Beta-ketoacyl-[acyl-carrier-protein] synthase III</fullName>
        <shortName evidence="14">Beta-ketoacyl-ACP synthase III</shortName>
        <shortName evidence="14">KAS III</shortName>
        <ecNumber evidence="14">2.3.1.180</ecNumber>
    </recommendedName>
    <alternativeName>
        <fullName evidence="14">3-oxoacyl-[acyl-carrier-protein] synthase 3</fullName>
    </alternativeName>
    <alternativeName>
        <fullName evidence="14">3-oxoacyl-[acyl-carrier-protein] synthase III</fullName>
    </alternativeName>
</protein>
<comment type="catalytic activity">
    <reaction evidence="11">
        <text>(2S)-2-methylbutanoyl-CoA + malonyl-[ACP] + H(+) = (4S)-4-methyl-3-oxohexanoyl-[ACP] + CO2 + CoA</text>
        <dbReference type="Rhea" id="RHEA:42276"/>
        <dbReference type="Rhea" id="RHEA-COMP:9623"/>
        <dbReference type="Rhea" id="RHEA-COMP:17148"/>
        <dbReference type="ChEBI" id="CHEBI:15378"/>
        <dbReference type="ChEBI" id="CHEBI:16526"/>
        <dbReference type="ChEBI" id="CHEBI:57287"/>
        <dbReference type="ChEBI" id="CHEBI:78449"/>
        <dbReference type="ChEBI" id="CHEBI:88166"/>
        <dbReference type="ChEBI" id="CHEBI:167462"/>
        <dbReference type="EC" id="2.3.1.300"/>
    </reaction>
    <physiologicalReaction direction="left-to-right" evidence="11">
        <dbReference type="Rhea" id="RHEA:42277"/>
    </physiologicalReaction>
</comment>
<evidence type="ECO:0000256" key="12">
    <source>
        <dbReference type="ARBA" id="ARBA00052467"/>
    </source>
</evidence>
<comment type="catalytic activity">
    <reaction evidence="12">
        <text>2-methylpropanoyl-CoA + malonyl-[ACP] + H(+) = 4-methyl-3-oxopentanoyl-[ACP] + CO2 + CoA</text>
        <dbReference type="Rhea" id="RHEA:42268"/>
        <dbReference type="Rhea" id="RHEA-COMP:9623"/>
        <dbReference type="Rhea" id="RHEA-COMP:9940"/>
        <dbReference type="ChEBI" id="CHEBI:15378"/>
        <dbReference type="ChEBI" id="CHEBI:16526"/>
        <dbReference type="ChEBI" id="CHEBI:57287"/>
        <dbReference type="ChEBI" id="CHEBI:57338"/>
        <dbReference type="ChEBI" id="CHEBI:78449"/>
        <dbReference type="ChEBI" id="CHEBI:78820"/>
        <dbReference type="EC" id="2.3.1.300"/>
    </reaction>
    <physiologicalReaction direction="left-to-right" evidence="12">
        <dbReference type="Rhea" id="RHEA:42269"/>
    </physiologicalReaction>
</comment>
<evidence type="ECO:0000256" key="8">
    <source>
        <dbReference type="ARBA" id="ARBA00023268"/>
    </source>
</evidence>
<keyword evidence="3 14" id="KW-0444">Lipid biosynthesis</keyword>
<gene>
    <name evidence="14" type="primary">fabH</name>
    <name evidence="17" type="ORF">DWX93_11655</name>
</gene>
<dbReference type="GO" id="GO:0005737">
    <property type="term" value="C:cytoplasm"/>
    <property type="evidence" value="ECO:0007669"/>
    <property type="project" value="UniProtKB-SubCell"/>
</dbReference>
<dbReference type="CDD" id="cd00830">
    <property type="entry name" value="KAS_III"/>
    <property type="match status" value="1"/>
</dbReference>
<evidence type="ECO:0000313" key="17">
    <source>
        <dbReference type="EMBL" id="RGS38875.1"/>
    </source>
</evidence>
<evidence type="ECO:0000256" key="4">
    <source>
        <dbReference type="ARBA" id="ARBA00022679"/>
    </source>
</evidence>
<dbReference type="InterPro" id="IPR016039">
    <property type="entry name" value="Thiolase-like"/>
</dbReference>
<comment type="domain">
    <text evidence="14">The last Arg residue of the ACP-binding site is essential for the weak association between ACP/AcpP and FabH.</text>
</comment>
<dbReference type="InterPro" id="IPR004655">
    <property type="entry name" value="FabH"/>
</dbReference>
<comment type="subcellular location">
    <subcellularLocation>
        <location evidence="14">Cytoplasm</location>
    </subcellularLocation>
</comment>
<keyword evidence="8 14" id="KW-0511">Multifunctional enzyme</keyword>
<dbReference type="EC" id="2.3.1.180" evidence="14"/>
<accession>A0A395V9K8</accession>
<reference evidence="17 18" key="1">
    <citation type="submission" date="2018-08" db="EMBL/GenBank/DDBJ databases">
        <title>A genome reference for cultivated species of the human gut microbiota.</title>
        <authorList>
            <person name="Zou Y."/>
            <person name="Xue W."/>
            <person name="Luo G."/>
        </authorList>
    </citation>
    <scope>NUCLEOTIDE SEQUENCE [LARGE SCALE GENOMIC DNA]</scope>
    <source>
        <strain evidence="17 18">AF22-12AC</strain>
    </source>
</reference>
<dbReference type="NCBIfam" id="NF006829">
    <property type="entry name" value="PRK09352.1"/>
    <property type="match status" value="1"/>
</dbReference>
<feature type="active site" evidence="14">
    <location>
        <position position="281"/>
    </location>
</feature>
<feature type="region of interest" description="ACP-binding" evidence="14">
    <location>
        <begin position="252"/>
        <end position="256"/>
    </location>
</feature>
<feature type="domain" description="Beta-ketoacyl-[acyl-carrier-protein] synthase III C-terminal" evidence="15">
    <location>
        <begin position="236"/>
        <end position="324"/>
    </location>
</feature>
<evidence type="ECO:0000256" key="14">
    <source>
        <dbReference type="HAMAP-Rule" id="MF_01815"/>
    </source>
</evidence>
<comment type="catalytic activity">
    <reaction evidence="10">
        <text>malonyl-[ACP] + acetyl-CoA + H(+) = 3-oxobutanoyl-[ACP] + CO2 + CoA</text>
        <dbReference type="Rhea" id="RHEA:12080"/>
        <dbReference type="Rhea" id="RHEA-COMP:9623"/>
        <dbReference type="Rhea" id="RHEA-COMP:9625"/>
        <dbReference type="ChEBI" id="CHEBI:15378"/>
        <dbReference type="ChEBI" id="CHEBI:16526"/>
        <dbReference type="ChEBI" id="CHEBI:57287"/>
        <dbReference type="ChEBI" id="CHEBI:57288"/>
        <dbReference type="ChEBI" id="CHEBI:78449"/>
        <dbReference type="ChEBI" id="CHEBI:78450"/>
        <dbReference type="EC" id="2.3.1.180"/>
    </reaction>
    <physiologicalReaction direction="left-to-right" evidence="10">
        <dbReference type="Rhea" id="RHEA:12081"/>
    </physiologicalReaction>
</comment>
<evidence type="ECO:0000256" key="10">
    <source>
        <dbReference type="ARBA" id="ARBA00051096"/>
    </source>
</evidence>
<dbReference type="HAMAP" id="MF_01815">
    <property type="entry name" value="FabH"/>
    <property type="match status" value="1"/>
</dbReference>
<keyword evidence="4 14" id="KW-0808">Transferase</keyword>
<dbReference type="Pfam" id="PF08545">
    <property type="entry name" value="ACP_syn_III"/>
    <property type="match status" value="1"/>
</dbReference>
<dbReference type="FunFam" id="3.40.47.10:FF:000004">
    <property type="entry name" value="3-oxoacyl-[acyl-carrier-protein] synthase 3"/>
    <property type="match status" value="1"/>
</dbReference>
<comment type="function">
    <text evidence="14">Catalyzes the condensation reaction of fatty acid synthesis by the addition to an acyl acceptor of two carbons from malonyl-ACP. Catalyzes the first condensation reaction which initiates fatty acid synthesis and may therefore play a role in governing the total rate of fatty acid production. Possesses both acetoacetyl-ACP synthase and acetyl transacylase activities. Its substrate specificity determines the biosynthesis of branched-chain and/or straight-chain of fatty acids.</text>
</comment>
<comment type="catalytic activity">
    <reaction evidence="13">
        <text>3-methylbutanoyl-CoA + malonyl-[ACP] + H(+) = 5-methyl-3-oxohexanoyl-[ACP] + CO2 + CoA</text>
        <dbReference type="Rhea" id="RHEA:42272"/>
        <dbReference type="Rhea" id="RHEA-COMP:9623"/>
        <dbReference type="Rhea" id="RHEA-COMP:9941"/>
        <dbReference type="ChEBI" id="CHEBI:15378"/>
        <dbReference type="ChEBI" id="CHEBI:16526"/>
        <dbReference type="ChEBI" id="CHEBI:57287"/>
        <dbReference type="ChEBI" id="CHEBI:57345"/>
        <dbReference type="ChEBI" id="CHEBI:78449"/>
        <dbReference type="ChEBI" id="CHEBI:78822"/>
        <dbReference type="EC" id="2.3.1.300"/>
    </reaction>
    <physiologicalReaction direction="left-to-right" evidence="13">
        <dbReference type="Rhea" id="RHEA:42273"/>
    </physiologicalReaction>
</comment>
<sequence length="327" mass="35070">MKVKIVGTGSAVPEKCVTNDDLSQWMDTSDEWIRSRTGIETRHLAVRETTTEMAVEAAKRALASAHMDAEELDLIIAATITPDRLLPNLACEVQSALGACRAVAFDVSAACSGFLYAMDIARHYLEAGGSRRALVIGAETLSRIMDWSDRSTCVLFGDGAGAAVLEADEAEEQAGILSTVLGTDGAGGMVLRCDNRRNHNPYVKGDTALSYVSMNGQEVYKFAVRTVPKVIAGAVEAAGLSMDEIDFFLLHQANLRIIEAVAKRLHQPMEKFPTNLQKYGNISSASVPILLDNVNNHGMIGEGSKIVLAGFGAGLTWGAAVLRWQTV</sequence>
<comment type="similarity">
    <text evidence="2 14">Belongs to the thiolase-like superfamily. FabH family.</text>
</comment>
<evidence type="ECO:0000256" key="7">
    <source>
        <dbReference type="ARBA" id="ARBA00023160"/>
    </source>
</evidence>
<evidence type="ECO:0000259" key="15">
    <source>
        <dbReference type="Pfam" id="PF08541"/>
    </source>
</evidence>
<comment type="caution">
    <text evidence="17">The sequence shown here is derived from an EMBL/GenBank/DDBJ whole genome shotgun (WGS) entry which is preliminary data.</text>
</comment>
<evidence type="ECO:0000256" key="2">
    <source>
        <dbReference type="ARBA" id="ARBA00008642"/>
    </source>
</evidence>
<keyword evidence="14" id="KW-0963">Cytoplasm</keyword>
<proteinExistence type="inferred from homology"/>
<dbReference type="GO" id="GO:0004315">
    <property type="term" value="F:3-oxoacyl-[acyl-carrier-protein] synthase activity"/>
    <property type="evidence" value="ECO:0007669"/>
    <property type="project" value="InterPro"/>
</dbReference>
<keyword evidence="9 14" id="KW-0012">Acyltransferase</keyword>
<dbReference type="RefSeq" id="WP_118097764.1">
    <property type="nucleotide sequence ID" value="NZ_QRVL01000010.1"/>
</dbReference>
<dbReference type="Gene3D" id="3.40.47.10">
    <property type="match status" value="1"/>
</dbReference>
<dbReference type="AlphaFoldDB" id="A0A395V9K8"/>
<dbReference type="InterPro" id="IPR013751">
    <property type="entry name" value="ACP_syn_III_N"/>
</dbReference>
<comment type="subunit">
    <text evidence="14">Homodimer.</text>
</comment>
<feature type="domain" description="Beta-ketoacyl-[acyl-carrier-protein] synthase III N-terminal" evidence="16">
    <location>
        <begin position="105"/>
        <end position="185"/>
    </location>
</feature>
<dbReference type="EMBL" id="QRVL01000010">
    <property type="protein sequence ID" value="RGS38875.1"/>
    <property type="molecule type" value="Genomic_DNA"/>
</dbReference>
<dbReference type="UniPathway" id="UPA00094"/>
<evidence type="ECO:0000259" key="16">
    <source>
        <dbReference type="Pfam" id="PF08545"/>
    </source>
</evidence>
<dbReference type="SUPFAM" id="SSF53901">
    <property type="entry name" value="Thiolase-like"/>
    <property type="match status" value="1"/>
</dbReference>
<keyword evidence="6 14" id="KW-0443">Lipid metabolism</keyword>
<keyword evidence="5 14" id="KW-0276">Fatty acid metabolism</keyword>
<feature type="active site" evidence="14">
    <location>
        <position position="251"/>
    </location>
</feature>
<feature type="active site" evidence="14">
    <location>
        <position position="111"/>
    </location>
</feature>
<dbReference type="InterPro" id="IPR013747">
    <property type="entry name" value="ACP_syn_III_C"/>
</dbReference>
<organism evidence="17 18">
    <name type="scientific">Roseburia hominis</name>
    <dbReference type="NCBI Taxonomy" id="301301"/>
    <lineage>
        <taxon>Bacteria</taxon>
        <taxon>Bacillati</taxon>
        <taxon>Bacillota</taxon>
        <taxon>Clostridia</taxon>
        <taxon>Lachnospirales</taxon>
        <taxon>Lachnospiraceae</taxon>
        <taxon>Roseburia</taxon>
    </lineage>
</organism>
<evidence type="ECO:0000256" key="11">
    <source>
        <dbReference type="ARBA" id="ARBA00052407"/>
    </source>
</evidence>
<evidence type="ECO:0000256" key="5">
    <source>
        <dbReference type="ARBA" id="ARBA00022832"/>
    </source>
</evidence>
<dbReference type="GO" id="GO:0033818">
    <property type="term" value="F:beta-ketoacyl-acyl-carrier-protein synthase III activity"/>
    <property type="evidence" value="ECO:0007669"/>
    <property type="project" value="UniProtKB-UniRule"/>
</dbReference>
<evidence type="ECO:0000256" key="1">
    <source>
        <dbReference type="ARBA" id="ARBA00005194"/>
    </source>
</evidence>